<dbReference type="Gene3D" id="3.40.50.1390">
    <property type="entry name" value="Resolvase, N-terminal catalytic domain"/>
    <property type="match status" value="1"/>
</dbReference>
<protein>
    <submittedName>
        <fullName evidence="2">DNA-invertase</fullName>
    </submittedName>
</protein>
<feature type="domain" description="Resolvase/invertase-type recombinase catalytic" evidence="1">
    <location>
        <begin position="1"/>
        <end position="44"/>
    </location>
</feature>
<dbReference type="InterPro" id="IPR036162">
    <property type="entry name" value="Resolvase-like_N_sf"/>
</dbReference>
<sequence length="44" mass="4928">MMESINTNSSRGVLIFHIMAALAQFERSLISERTRAGTFVTRSP</sequence>
<organism evidence="2 3">
    <name type="scientific">Collimonas arenae</name>
    <dbReference type="NCBI Taxonomy" id="279058"/>
    <lineage>
        <taxon>Bacteria</taxon>
        <taxon>Pseudomonadati</taxon>
        <taxon>Pseudomonadota</taxon>
        <taxon>Betaproteobacteria</taxon>
        <taxon>Burkholderiales</taxon>
        <taxon>Oxalobacteraceae</taxon>
        <taxon>Collimonas</taxon>
    </lineage>
</organism>
<dbReference type="KEGG" id="care:LT85_4262"/>
<dbReference type="SUPFAM" id="SSF53041">
    <property type="entry name" value="Resolvase-like"/>
    <property type="match status" value="1"/>
</dbReference>
<keyword evidence="3" id="KW-1185">Reference proteome</keyword>
<reference evidence="3" key="1">
    <citation type="journal article" date="2014" name="Soil Biol. Biochem.">
        <title>Structure and function of bacterial communities in ageing soils: Insights from the Mendocino ecological staircase.</title>
        <authorList>
            <person name="Uroz S."/>
            <person name="Tech J.J."/>
            <person name="Sawaya N.A."/>
            <person name="Frey-Klett P."/>
            <person name="Leveau J.H.J."/>
        </authorList>
    </citation>
    <scope>NUCLEOTIDE SEQUENCE [LARGE SCALE GENOMIC DNA]</scope>
    <source>
        <strain evidence="3">Cal35</strain>
    </source>
</reference>
<dbReference type="GO" id="GO:0000150">
    <property type="term" value="F:DNA strand exchange activity"/>
    <property type="evidence" value="ECO:0007669"/>
    <property type="project" value="InterPro"/>
</dbReference>
<dbReference type="InterPro" id="IPR006119">
    <property type="entry name" value="Resolv_N"/>
</dbReference>
<dbReference type="HOGENOM" id="CLU_3214787_0_0_4"/>
<dbReference type="Pfam" id="PF00239">
    <property type="entry name" value="Resolvase"/>
    <property type="match status" value="1"/>
</dbReference>
<evidence type="ECO:0000313" key="3">
    <source>
        <dbReference type="Proteomes" id="UP000030302"/>
    </source>
</evidence>
<evidence type="ECO:0000313" key="2">
    <source>
        <dbReference type="EMBL" id="AIY43420.1"/>
    </source>
</evidence>
<dbReference type="EMBL" id="CP009962">
    <property type="protein sequence ID" value="AIY43420.1"/>
    <property type="molecule type" value="Genomic_DNA"/>
</dbReference>
<proteinExistence type="predicted"/>
<accession>A0A0A1FI85</accession>
<dbReference type="Proteomes" id="UP000030302">
    <property type="component" value="Chromosome"/>
</dbReference>
<dbReference type="GO" id="GO:0003677">
    <property type="term" value="F:DNA binding"/>
    <property type="evidence" value="ECO:0007669"/>
    <property type="project" value="InterPro"/>
</dbReference>
<dbReference type="STRING" id="279058.LT85_4262"/>
<name>A0A0A1FI85_9BURK</name>
<evidence type="ECO:0000259" key="1">
    <source>
        <dbReference type="PROSITE" id="PS51736"/>
    </source>
</evidence>
<gene>
    <name evidence="2" type="ORF">LT85_4262</name>
</gene>
<dbReference type="AlphaFoldDB" id="A0A0A1FI85"/>
<dbReference type="PROSITE" id="PS51736">
    <property type="entry name" value="RECOMBINASES_3"/>
    <property type="match status" value="1"/>
</dbReference>